<dbReference type="Pfam" id="PF01844">
    <property type="entry name" value="HNH"/>
    <property type="match status" value="1"/>
</dbReference>
<accession>A0A0F9GCG0</accession>
<dbReference type="CDD" id="cd00085">
    <property type="entry name" value="HNHc"/>
    <property type="match status" value="1"/>
</dbReference>
<name>A0A0F9GCG0_9ZZZZ</name>
<dbReference type="GO" id="GO:0008270">
    <property type="term" value="F:zinc ion binding"/>
    <property type="evidence" value="ECO:0007669"/>
    <property type="project" value="InterPro"/>
</dbReference>
<dbReference type="InterPro" id="IPR003615">
    <property type="entry name" value="HNH_nuc"/>
</dbReference>
<dbReference type="EMBL" id="LAZR01018410">
    <property type="protein sequence ID" value="KKL96524.1"/>
    <property type="molecule type" value="Genomic_DNA"/>
</dbReference>
<organism evidence="2">
    <name type="scientific">marine sediment metagenome</name>
    <dbReference type="NCBI Taxonomy" id="412755"/>
    <lineage>
        <taxon>unclassified sequences</taxon>
        <taxon>metagenomes</taxon>
        <taxon>ecological metagenomes</taxon>
    </lineage>
</organism>
<evidence type="ECO:0000313" key="2">
    <source>
        <dbReference type="EMBL" id="KKL96524.1"/>
    </source>
</evidence>
<evidence type="ECO:0000259" key="1">
    <source>
        <dbReference type="Pfam" id="PF01844"/>
    </source>
</evidence>
<feature type="domain" description="HNH" evidence="1">
    <location>
        <begin position="20"/>
        <end position="75"/>
    </location>
</feature>
<dbReference type="GO" id="GO:0003676">
    <property type="term" value="F:nucleic acid binding"/>
    <property type="evidence" value="ECO:0007669"/>
    <property type="project" value="InterPro"/>
</dbReference>
<reference evidence="2" key="1">
    <citation type="journal article" date="2015" name="Nature">
        <title>Complex archaea that bridge the gap between prokaryotes and eukaryotes.</title>
        <authorList>
            <person name="Spang A."/>
            <person name="Saw J.H."/>
            <person name="Jorgensen S.L."/>
            <person name="Zaremba-Niedzwiedzka K."/>
            <person name="Martijn J."/>
            <person name="Lind A.E."/>
            <person name="van Eijk R."/>
            <person name="Schleper C."/>
            <person name="Guy L."/>
            <person name="Ettema T.J."/>
        </authorList>
    </citation>
    <scope>NUCLEOTIDE SEQUENCE</scope>
</reference>
<protein>
    <recommendedName>
        <fullName evidence="1">HNH domain-containing protein</fullName>
    </recommendedName>
</protein>
<dbReference type="Gene3D" id="1.10.30.50">
    <property type="match status" value="1"/>
</dbReference>
<proteinExistence type="predicted"/>
<sequence length="76" mass="9166">MVEKLKAYRVEVYRRDNYKCQDCGVDCIGRRDLDKTNSHRLIQCHHIEDYKNEHNNNLVNLVTLCVVCHAKRHERR</sequence>
<comment type="caution">
    <text evidence="2">The sequence shown here is derived from an EMBL/GenBank/DDBJ whole genome shotgun (WGS) entry which is preliminary data.</text>
</comment>
<dbReference type="GO" id="GO:0004519">
    <property type="term" value="F:endonuclease activity"/>
    <property type="evidence" value="ECO:0007669"/>
    <property type="project" value="InterPro"/>
</dbReference>
<dbReference type="InterPro" id="IPR002711">
    <property type="entry name" value="HNH"/>
</dbReference>
<gene>
    <name evidence="2" type="ORF">LCGC14_1843630</name>
</gene>
<dbReference type="AlphaFoldDB" id="A0A0F9GCG0"/>